<dbReference type="SUPFAM" id="SSF81653">
    <property type="entry name" value="Calcium ATPase, transduction domain A"/>
    <property type="match status" value="1"/>
</dbReference>
<dbReference type="EMBL" id="JNCF01000073">
    <property type="protein sequence ID" value="KGP62384.1"/>
    <property type="molecule type" value="Genomic_DNA"/>
</dbReference>
<evidence type="ECO:0000256" key="18">
    <source>
        <dbReference type="SAM" id="Phobius"/>
    </source>
</evidence>
<dbReference type="PANTHER" id="PTHR42861">
    <property type="entry name" value="CALCIUM-TRANSPORTING ATPASE"/>
    <property type="match status" value="1"/>
</dbReference>
<evidence type="ECO:0000256" key="10">
    <source>
        <dbReference type="ARBA" id="ARBA00022741"/>
    </source>
</evidence>
<comment type="similarity">
    <text evidence="3">Belongs to the cation transport ATPase (P-type) (TC 3.A.3) family. Type IIIB subfamily.</text>
</comment>
<gene>
    <name evidence="20" type="ORF">EP47_06340</name>
</gene>
<dbReference type="InterPro" id="IPR018303">
    <property type="entry name" value="ATPase_P-typ_P_site"/>
</dbReference>
<keyword evidence="14 18" id="KW-1133">Transmembrane helix</keyword>
<evidence type="ECO:0000256" key="3">
    <source>
        <dbReference type="ARBA" id="ARBA00008746"/>
    </source>
</evidence>
<dbReference type="GO" id="GO:0005886">
    <property type="term" value="C:plasma membrane"/>
    <property type="evidence" value="ECO:0007669"/>
    <property type="project" value="UniProtKB-SubCell"/>
</dbReference>
<evidence type="ECO:0000256" key="4">
    <source>
        <dbReference type="ARBA" id="ARBA00012786"/>
    </source>
</evidence>
<evidence type="ECO:0000313" key="21">
    <source>
        <dbReference type="Proteomes" id="UP000054422"/>
    </source>
</evidence>
<evidence type="ECO:0000256" key="8">
    <source>
        <dbReference type="ARBA" id="ARBA00022553"/>
    </source>
</evidence>
<dbReference type="Gene3D" id="3.40.1110.10">
    <property type="entry name" value="Calcium-transporting ATPase, cytoplasmic domain N"/>
    <property type="match status" value="1"/>
</dbReference>
<comment type="catalytic activity">
    <reaction evidence="17">
        <text>Mg(2+)(out) + ATP + H2O = Mg(2+)(in) + ADP + phosphate + H(+)</text>
        <dbReference type="Rhea" id="RHEA:10260"/>
        <dbReference type="ChEBI" id="CHEBI:15377"/>
        <dbReference type="ChEBI" id="CHEBI:15378"/>
        <dbReference type="ChEBI" id="CHEBI:18420"/>
        <dbReference type="ChEBI" id="CHEBI:30616"/>
        <dbReference type="ChEBI" id="CHEBI:43474"/>
        <dbReference type="ChEBI" id="CHEBI:456216"/>
        <dbReference type="EC" id="7.2.2.14"/>
    </reaction>
</comment>
<evidence type="ECO:0000256" key="15">
    <source>
        <dbReference type="ARBA" id="ARBA00023136"/>
    </source>
</evidence>
<evidence type="ECO:0000256" key="7">
    <source>
        <dbReference type="ARBA" id="ARBA00022519"/>
    </source>
</evidence>
<keyword evidence="10" id="KW-0547">Nucleotide-binding</keyword>
<dbReference type="InterPro" id="IPR044492">
    <property type="entry name" value="P_typ_ATPase_HD_dom"/>
</dbReference>
<name>A0A0A2SSM2_9GAMM</name>
<dbReference type="InterPro" id="IPR001757">
    <property type="entry name" value="P_typ_ATPase"/>
</dbReference>
<dbReference type="InterPro" id="IPR023214">
    <property type="entry name" value="HAD_sf"/>
</dbReference>
<dbReference type="InterPro" id="IPR004014">
    <property type="entry name" value="ATPase_P-typ_cation-transptr_N"/>
</dbReference>
<evidence type="ECO:0000256" key="2">
    <source>
        <dbReference type="ARBA" id="ARBA00004429"/>
    </source>
</evidence>
<dbReference type="RefSeq" id="WP_081964929.1">
    <property type="nucleotide sequence ID" value="NZ_JNCF01000073.1"/>
</dbReference>
<keyword evidence="6" id="KW-1003">Cell membrane</keyword>
<dbReference type="STRING" id="1498499.EP47_06340"/>
<dbReference type="SUPFAM" id="SSF81665">
    <property type="entry name" value="Calcium ATPase, transmembrane domain M"/>
    <property type="match status" value="1"/>
</dbReference>
<dbReference type="InterPro" id="IPR006068">
    <property type="entry name" value="ATPase_P-typ_cation-transptr_C"/>
</dbReference>
<feature type="transmembrane region" description="Helical" evidence="18">
    <location>
        <begin position="249"/>
        <end position="269"/>
    </location>
</feature>
<evidence type="ECO:0000256" key="14">
    <source>
        <dbReference type="ARBA" id="ARBA00022989"/>
    </source>
</evidence>
<keyword evidence="7" id="KW-0997">Cell inner membrane</keyword>
<dbReference type="InterPro" id="IPR006415">
    <property type="entry name" value="P-type_ATPase_IIIB"/>
</dbReference>
<dbReference type="Pfam" id="PF00690">
    <property type="entry name" value="Cation_ATPase_N"/>
    <property type="match status" value="1"/>
</dbReference>
<feature type="transmembrane region" description="Helical" evidence="18">
    <location>
        <begin position="84"/>
        <end position="102"/>
    </location>
</feature>
<dbReference type="SMART" id="SM00831">
    <property type="entry name" value="Cation_ATPase_N"/>
    <property type="match status" value="1"/>
</dbReference>
<evidence type="ECO:0000313" key="20">
    <source>
        <dbReference type="EMBL" id="KGP62384.1"/>
    </source>
</evidence>
<accession>A0A0A2SSM2</accession>
<dbReference type="Pfam" id="PF00689">
    <property type="entry name" value="Cation_ATPase_C"/>
    <property type="match status" value="1"/>
</dbReference>
<dbReference type="GO" id="GO:0015444">
    <property type="term" value="F:P-type magnesium transporter activity"/>
    <property type="evidence" value="ECO:0007669"/>
    <property type="project" value="UniProtKB-EC"/>
</dbReference>
<dbReference type="PROSITE" id="PS00154">
    <property type="entry name" value="ATPASE_E1_E2"/>
    <property type="match status" value="1"/>
</dbReference>
<dbReference type="Gene3D" id="1.20.1110.10">
    <property type="entry name" value="Calcium-transporting ATPase, transmembrane domain"/>
    <property type="match status" value="1"/>
</dbReference>
<keyword evidence="8" id="KW-0597">Phosphoprotein</keyword>
<evidence type="ECO:0000256" key="5">
    <source>
        <dbReference type="ARBA" id="ARBA00013555"/>
    </source>
</evidence>
<dbReference type="NCBIfam" id="TIGR01494">
    <property type="entry name" value="ATPase_P-type"/>
    <property type="match status" value="2"/>
</dbReference>
<dbReference type="Gene3D" id="2.70.150.10">
    <property type="entry name" value="Calcium-transporting ATPase, cytoplasmic transduction domain A"/>
    <property type="match status" value="1"/>
</dbReference>
<reference evidence="20 21" key="1">
    <citation type="submission" date="2014-05" db="EMBL/GenBank/DDBJ databases">
        <authorList>
            <person name="Rizzardi K."/>
            <person name="Winiecka-Krusnell J."/>
            <person name="Ramliden M."/>
            <person name="Alm E."/>
            <person name="Andersson S."/>
            <person name="Byfors S."/>
        </authorList>
    </citation>
    <scope>NUCLEOTIDE SEQUENCE [LARGE SCALE GENOMIC DNA]</scope>
    <source>
        <strain evidence="20 21">LEGN</strain>
    </source>
</reference>
<evidence type="ECO:0000256" key="6">
    <source>
        <dbReference type="ARBA" id="ARBA00022475"/>
    </source>
</evidence>
<proteinExistence type="inferred from homology"/>
<dbReference type="CDD" id="cd02077">
    <property type="entry name" value="P-type_ATPase_Mg"/>
    <property type="match status" value="1"/>
</dbReference>
<comment type="subcellular location">
    <subcellularLocation>
        <location evidence="2">Cell inner membrane</location>
        <topology evidence="2">Multi-pass membrane protein</topology>
    </subcellularLocation>
</comment>
<evidence type="ECO:0000256" key="17">
    <source>
        <dbReference type="ARBA" id="ARBA00047295"/>
    </source>
</evidence>
<dbReference type="SUPFAM" id="SSF56784">
    <property type="entry name" value="HAD-like"/>
    <property type="match status" value="1"/>
</dbReference>
<dbReference type="AlphaFoldDB" id="A0A0A2SSM2"/>
<keyword evidence="13" id="KW-1278">Translocase</keyword>
<evidence type="ECO:0000256" key="13">
    <source>
        <dbReference type="ARBA" id="ARBA00022967"/>
    </source>
</evidence>
<protein>
    <recommendedName>
        <fullName evidence="5">Magnesium-transporting ATPase, P-type 1</fullName>
        <ecNumber evidence="4">7.2.2.14</ecNumber>
    </recommendedName>
    <alternativeName>
        <fullName evidence="16">Mg(2+) transport ATPase, P-type 1</fullName>
    </alternativeName>
</protein>
<organism evidence="20 21">
    <name type="scientific">Legionella norrlandica</name>
    <dbReference type="NCBI Taxonomy" id="1498499"/>
    <lineage>
        <taxon>Bacteria</taxon>
        <taxon>Pseudomonadati</taxon>
        <taxon>Pseudomonadota</taxon>
        <taxon>Gammaproteobacteria</taxon>
        <taxon>Legionellales</taxon>
        <taxon>Legionellaceae</taxon>
        <taxon>Legionella</taxon>
    </lineage>
</organism>
<dbReference type="Gene3D" id="3.40.50.1000">
    <property type="entry name" value="HAD superfamily/HAD-like"/>
    <property type="match status" value="1"/>
</dbReference>
<keyword evidence="11" id="KW-0067">ATP-binding</keyword>
<comment type="caution">
    <text evidence="20">The sequence shown here is derived from an EMBL/GenBank/DDBJ whole genome shotgun (WGS) entry which is preliminary data.</text>
</comment>
<dbReference type="Pfam" id="PF13246">
    <property type="entry name" value="Cation_ATPase"/>
    <property type="match status" value="1"/>
</dbReference>
<dbReference type="Proteomes" id="UP000054422">
    <property type="component" value="Unassembled WGS sequence"/>
</dbReference>
<evidence type="ECO:0000256" key="12">
    <source>
        <dbReference type="ARBA" id="ARBA00022842"/>
    </source>
</evidence>
<feature type="transmembrane region" description="Helical" evidence="18">
    <location>
        <begin position="827"/>
        <end position="846"/>
    </location>
</feature>
<evidence type="ECO:0000256" key="11">
    <source>
        <dbReference type="ARBA" id="ARBA00022840"/>
    </source>
</evidence>
<evidence type="ECO:0000256" key="9">
    <source>
        <dbReference type="ARBA" id="ARBA00022692"/>
    </source>
</evidence>
<feature type="domain" description="Cation-transporting P-type ATPase N-terminal" evidence="19">
    <location>
        <begin position="9"/>
        <end position="82"/>
    </location>
</feature>
<evidence type="ECO:0000256" key="16">
    <source>
        <dbReference type="ARBA" id="ARBA00029806"/>
    </source>
</evidence>
<dbReference type="EC" id="7.2.2.14" evidence="4"/>
<dbReference type="Pfam" id="PF00122">
    <property type="entry name" value="E1-E2_ATPase"/>
    <property type="match status" value="1"/>
</dbReference>
<comment type="function">
    <text evidence="1">Mediates magnesium influx to the cytosol.</text>
</comment>
<feature type="transmembrane region" description="Helical" evidence="18">
    <location>
        <begin position="54"/>
        <end position="78"/>
    </location>
</feature>
<keyword evidence="9 18" id="KW-0812">Transmembrane</keyword>
<keyword evidence="15 18" id="KW-0472">Membrane</keyword>
<dbReference type="InterPro" id="IPR023299">
    <property type="entry name" value="ATPase_P-typ_cyto_dom_N"/>
</dbReference>
<dbReference type="NCBIfam" id="TIGR01524">
    <property type="entry name" value="ATPase-IIIB_Mg"/>
    <property type="match status" value="1"/>
</dbReference>
<dbReference type="InterPro" id="IPR059000">
    <property type="entry name" value="ATPase_P-type_domA"/>
</dbReference>
<evidence type="ECO:0000259" key="19">
    <source>
        <dbReference type="SMART" id="SM00831"/>
    </source>
</evidence>
<dbReference type="SFLD" id="SFLDS00003">
    <property type="entry name" value="Haloacid_Dehalogenase"/>
    <property type="match status" value="1"/>
</dbReference>
<dbReference type="InterPro" id="IPR023298">
    <property type="entry name" value="ATPase_P-typ_TM_dom_sf"/>
</dbReference>
<dbReference type="OrthoDB" id="9814270at2"/>
<dbReference type="SFLD" id="SFLDG00002">
    <property type="entry name" value="C1.7:_P-type_atpase_like"/>
    <property type="match status" value="1"/>
</dbReference>
<dbReference type="InterPro" id="IPR008250">
    <property type="entry name" value="ATPase_P-typ_transduc_dom_A_sf"/>
</dbReference>
<keyword evidence="12" id="KW-0460">Magnesium</keyword>
<keyword evidence="21" id="KW-1185">Reference proteome</keyword>
<feature type="transmembrane region" description="Helical" evidence="18">
    <location>
        <begin position="793"/>
        <end position="812"/>
    </location>
</feature>
<evidence type="ECO:0000256" key="1">
    <source>
        <dbReference type="ARBA" id="ARBA00003954"/>
    </source>
</evidence>
<feature type="transmembrane region" description="Helical" evidence="18">
    <location>
        <begin position="275"/>
        <end position="304"/>
    </location>
</feature>
<feature type="transmembrane region" description="Helical" evidence="18">
    <location>
        <begin position="732"/>
        <end position="755"/>
    </location>
</feature>
<dbReference type="GO" id="GO:0016887">
    <property type="term" value="F:ATP hydrolysis activity"/>
    <property type="evidence" value="ECO:0007669"/>
    <property type="project" value="InterPro"/>
</dbReference>
<dbReference type="GO" id="GO:0005524">
    <property type="term" value="F:ATP binding"/>
    <property type="evidence" value="ECO:0007669"/>
    <property type="project" value="UniProtKB-KW"/>
</dbReference>
<sequence length="855" mass="96013">MKINIDLNDLSTYNQDQLLKELDSSLEGLSNIQAQKRLAQYGTNEILRKPYRVIIFEAISHSINPLVAILFFAALISAFTGNEVNAVIIISIIMISIGLDYFQSHRALVAIKMLQKKIATTVTVLRENQWLNIPAKELVSGDLFQLSAGDMVPADSILLKSKDLHVHQAALTGESMPVEKEAIPLKTKPQNPLDAHNIIFSGSSVMGGSATALAIHTGSNTLFGHIAESLKKKPSHTEFEQGMMRFSAFIMKMVFLLVIFVFSINIYMHRPLLDSLLFAVALAVGLTPELLPMITTVTLAAGAVRMSKKKVIIKNLSAIQNFGSIDILCSDKTGTLTSGEMNLTQYLDFSGKQSEFVMLLAYLNSLYITEIKSPFNIAVLKKAKLNPLDFAILKHDHPDVQPYHKVDEVPFDFERRRSSVIVSKNENHLFICKGAPENIMSVCSYYDFAGEKQIFTEKEQKQCELLFQSLSSQGYRVLAIAYKLMNRQLKYTRKDEIEMIFAGFLAFTDPLLEDIPKVIKDLRHEGINIKILSGDNLIVTQHICQKVGMDTSRILTGEEISEITDDALTSLVEQIDIYARINPIQKQRIISALKKRGHVVGYLGDGINDVPSLHNADVGISVASAVDIAREAADIVLLEHHLKVLLNGIIEGRKSFRNVMKYLMMGTSSNFGNMISMAIATLFLPFLPMLPRQILLNNLLYDISQITIPTDHVDPSSIHRYKRLDINIIRQFMFYVGPISSVFDFLTFFVMLKIFSANESLFQTGWFVESLATQTLVIFIIRTAKKPWRSMPSLPLTATILLIVMIGVWLPFSPFSELFGFVPLPPLYFLFLVAATLTYLLLVELIKKKIMWKLY</sequence>
<dbReference type="PRINTS" id="PR01836">
    <property type="entry name" value="MGATPASE"/>
</dbReference>
<dbReference type="SFLD" id="SFLDF00027">
    <property type="entry name" value="p-type_atpase"/>
    <property type="match status" value="1"/>
</dbReference>
<dbReference type="InterPro" id="IPR036412">
    <property type="entry name" value="HAD-like_sf"/>
</dbReference>